<evidence type="ECO:0000256" key="7">
    <source>
        <dbReference type="ARBA" id="ARBA00023015"/>
    </source>
</evidence>
<proteinExistence type="inferred from homology"/>
<dbReference type="Pfam" id="PF00096">
    <property type="entry name" value="zf-C2H2"/>
    <property type="match status" value="6"/>
</dbReference>
<keyword evidence="5 11" id="KW-0863">Zinc-finger</keyword>
<dbReference type="GO" id="GO:0005694">
    <property type="term" value="C:chromosome"/>
    <property type="evidence" value="ECO:0007669"/>
    <property type="project" value="UniProtKB-ARBA"/>
</dbReference>
<dbReference type="FunFam" id="3.30.160.60:FF:001732">
    <property type="entry name" value="Zgc:162936"/>
    <property type="match status" value="1"/>
</dbReference>
<dbReference type="PANTHER" id="PTHR24394">
    <property type="entry name" value="ZINC FINGER PROTEIN"/>
    <property type="match status" value="1"/>
</dbReference>
<feature type="domain" description="C2H2-type" evidence="13">
    <location>
        <begin position="309"/>
        <end position="336"/>
    </location>
</feature>
<name>A0A8J2K290_9HEXA</name>
<evidence type="ECO:0000256" key="5">
    <source>
        <dbReference type="ARBA" id="ARBA00022771"/>
    </source>
</evidence>
<dbReference type="AlphaFoldDB" id="A0A8J2K290"/>
<feature type="domain" description="C2H2-type" evidence="13">
    <location>
        <begin position="366"/>
        <end position="393"/>
    </location>
</feature>
<evidence type="ECO:0000259" key="13">
    <source>
        <dbReference type="PROSITE" id="PS50157"/>
    </source>
</evidence>
<dbReference type="GO" id="GO:0008270">
    <property type="term" value="F:zinc ion binding"/>
    <property type="evidence" value="ECO:0007669"/>
    <property type="project" value="UniProtKB-KW"/>
</dbReference>
<dbReference type="PROSITE" id="PS00028">
    <property type="entry name" value="ZINC_FINGER_C2H2_1"/>
    <property type="match status" value="8"/>
</dbReference>
<evidence type="ECO:0000256" key="1">
    <source>
        <dbReference type="ARBA" id="ARBA00004123"/>
    </source>
</evidence>
<evidence type="ECO:0000256" key="11">
    <source>
        <dbReference type="PROSITE-ProRule" id="PRU00042"/>
    </source>
</evidence>
<keyword evidence="9" id="KW-0804">Transcription</keyword>
<dbReference type="GO" id="GO:0000981">
    <property type="term" value="F:DNA-binding transcription factor activity, RNA polymerase II-specific"/>
    <property type="evidence" value="ECO:0007669"/>
    <property type="project" value="TreeGrafter"/>
</dbReference>
<reference evidence="14" key="1">
    <citation type="submission" date="2021-06" db="EMBL/GenBank/DDBJ databases">
        <authorList>
            <person name="Hodson N. C."/>
            <person name="Mongue J. A."/>
            <person name="Jaron S. K."/>
        </authorList>
    </citation>
    <scope>NUCLEOTIDE SEQUENCE</scope>
</reference>
<evidence type="ECO:0000313" key="14">
    <source>
        <dbReference type="EMBL" id="CAG7728544.1"/>
    </source>
</evidence>
<feature type="domain" description="C2H2-type" evidence="13">
    <location>
        <begin position="422"/>
        <end position="449"/>
    </location>
</feature>
<accession>A0A8J2K290</accession>
<evidence type="ECO:0000313" key="15">
    <source>
        <dbReference type="Proteomes" id="UP000708208"/>
    </source>
</evidence>
<dbReference type="FunFam" id="3.30.160.60:FF:001506">
    <property type="entry name" value="Zinc finger protein"/>
    <property type="match status" value="1"/>
</dbReference>
<feature type="domain" description="C2H2-type" evidence="13">
    <location>
        <begin position="34"/>
        <end position="61"/>
    </location>
</feature>
<gene>
    <name evidence="14" type="ORF">AFUS01_LOCUS17314</name>
</gene>
<feature type="domain" description="C2H2-type" evidence="13">
    <location>
        <begin position="233"/>
        <end position="261"/>
    </location>
</feature>
<feature type="domain" description="C2H2-type" evidence="13">
    <location>
        <begin position="281"/>
        <end position="308"/>
    </location>
</feature>
<dbReference type="FunFam" id="3.30.160.60:FF:000176">
    <property type="entry name" value="zinc finger protein 70"/>
    <property type="match status" value="1"/>
</dbReference>
<keyword evidence="10" id="KW-0539">Nucleus</keyword>
<feature type="domain" description="C2H2-type" evidence="13">
    <location>
        <begin position="394"/>
        <end position="421"/>
    </location>
</feature>
<sequence length="600" mass="68014">MEVPLTDQDAQVMGNAGNYTETYTDQKIRPIYLFVCEICQEEFTQQLKFFEHLKAHYEDMQQTQQKGTLKTHSGGVTTVIQEMPNSTTESLISTNFSINEIPKVSKVVVKKEDRPDELGKNPGPKILLSCPKCRRTFRREKTYQSHVDNCQKIEVEDEPVNYEAESKNKKAAKKTKVKTEVVVVEGIVEGIIEEGLSLEEESIEAIQDPLGDDQMFEGDELLAEDELFSEDGHQCMFCDDAFPSKAKLETHLKKAHSDESPLNGAKTKKKRAVGQRRQDVLKCPQCQRIFNHRNSLVYHMRSHTGERPHQCEMCGKSFFATSALKVHMRLHSGEKPYKCESCGRNFRQWGDLKYHMISIHSDIRQYQCEFCGKDFARKYSLIVHRRIHTGERNYKCEFCNKCFRAASYLQNHRRIHTGEKPHACTICGKPFRVRSDMKRHMASHNRESHHGHSSSVSHQTTQNVQNVVTVSSINNPTQQQIITIGPQITQQIAQVVRSGNSIQVPVSSESDLQQTQQIALEDGNEVVITGDIVDGTPINITLTPEGLAAHSSLDAATVATLQSNEIQDGVLYPNRDGTLETVTIRESNTGTLYVWPVFMN</sequence>
<evidence type="ECO:0000256" key="10">
    <source>
        <dbReference type="ARBA" id="ARBA00023242"/>
    </source>
</evidence>
<evidence type="ECO:0000256" key="4">
    <source>
        <dbReference type="ARBA" id="ARBA00022737"/>
    </source>
</evidence>
<dbReference type="GO" id="GO:0045893">
    <property type="term" value="P:positive regulation of DNA-templated transcription"/>
    <property type="evidence" value="ECO:0007669"/>
    <property type="project" value="UniProtKB-ARBA"/>
</dbReference>
<dbReference type="GO" id="GO:0005634">
    <property type="term" value="C:nucleus"/>
    <property type="evidence" value="ECO:0007669"/>
    <property type="project" value="UniProtKB-SubCell"/>
</dbReference>
<comment type="subcellular location">
    <subcellularLocation>
        <location evidence="1">Nucleus</location>
    </subcellularLocation>
</comment>
<comment type="similarity">
    <text evidence="2">Belongs to the krueppel C2H2-type zinc-finger protein family.</text>
</comment>
<feature type="region of interest" description="Disordered" evidence="12">
    <location>
        <begin position="439"/>
        <end position="460"/>
    </location>
</feature>
<keyword evidence="4" id="KW-0677">Repeat</keyword>
<evidence type="ECO:0000256" key="3">
    <source>
        <dbReference type="ARBA" id="ARBA00022723"/>
    </source>
</evidence>
<dbReference type="SMART" id="SM00355">
    <property type="entry name" value="ZnF_C2H2"/>
    <property type="match status" value="9"/>
</dbReference>
<comment type="caution">
    <text evidence="14">The sequence shown here is derived from an EMBL/GenBank/DDBJ whole genome shotgun (WGS) entry which is preliminary data.</text>
</comment>
<dbReference type="GO" id="GO:0043565">
    <property type="term" value="F:sequence-specific DNA binding"/>
    <property type="evidence" value="ECO:0007669"/>
    <property type="project" value="UniProtKB-ARBA"/>
</dbReference>
<dbReference type="InterPro" id="IPR013087">
    <property type="entry name" value="Znf_C2H2_type"/>
</dbReference>
<dbReference type="FunFam" id="3.30.160.60:FF:001963">
    <property type="entry name" value="Replication initiator 1"/>
    <property type="match status" value="1"/>
</dbReference>
<evidence type="ECO:0000256" key="9">
    <source>
        <dbReference type="ARBA" id="ARBA00023163"/>
    </source>
</evidence>
<dbReference type="FunFam" id="3.30.160.60:FF:000446">
    <property type="entry name" value="Zinc finger protein"/>
    <property type="match status" value="1"/>
</dbReference>
<keyword evidence="6" id="KW-0862">Zinc</keyword>
<feature type="compositionally biased region" description="Basic and acidic residues" evidence="12">
    <location>
        <begin position="439"/>
        <end position="450"/>
    </location>
</feature>
<protein>
    <recommendedName>
        <fullName evidence="13">C2H2-type domain-containing protein</fullName>
    </recommendedName>
</protein>
<evidence type="ECO:0000256" key="6">
    <source>
        <dbReference type="ARBA" id="ARBA00022833"/>
    </source>
</evidence>
<evidence type="ECO:0000256" key="12">
    <source>
        <dbReference type="SAM" id="MobiDB-lite"/>
    </source>
</evidence>
<keyword evidence="3" id="KW-0479">Metal-binding</keyword>
<dbReference type="Proteomes" id="UP000708208">
    <property type="component" value="Unassembled WGS sequence"/>
</dbReference>
<dbReference type="EMBL" id="CAJVCH010165074">
    <property type="protein sequence ID" value="CAG7728544.1"/>
    <property type="molecule type" value="Genomic_DNA"/>
</dbReference>
<keyword evidence="8" id="KW-0238">DNA-binding</keyword>
<dbReference type="PANTHER" id="PTHR24394:SF29">
    <property type="entry name" value="MYONEURIN"/>
    <property type="match status" value="1"/>
</dbReference>
<organism evidence="14 15">
    <name type="scientific">Allacma fusca</name>
    <dbReference type="NCBI Taxonomy" id="39272"/>
    <lineage>
        <taxon>Eukaryota</taxon>
        <taxon>Metazoa</taxon>
        <taxon>Ecdysozoa</taxon>
        <taxon>Arthropoda</taxon>
        <taxon>Hexapoda</taxon>
        <taxon>Collembola</taxon>
        <taxon>Symphypleona</taxon>
        <taxon>Sminthuridae</taxon>
        <taxon>Allacma</taxon>
    </lineage>
</organism>
<keyword evidence="15" id="KW-1185">Reference proteome</keyword>
<dbReference type="FunFam" id="3.30.160.60:FF:000557">
    <property type="entry name" value="zinc finger and SCAN domain-containing protein 29"/>
    <property type="match status" value="1"/>
</dbReference>
<keyword evidence="7" id="KW-0805">Transcription regulation</keyword>
<evidence type="ECO:0000256" key="8">
    <source>
        <dbReference type="ARBA" id="ARBA00023125"/>
    </source>
</evidence>
<dbReference type="PROSITE" id="PS50157">
    <property type="entry name" value="ZINC_FINGER_C2H2_2"/>
    <property type="match status" value="8"/>
</dbReference>
<evidence type="ECO:0000256" key="2">
    <source>
        <dbReference type="ARBA" id="ARBA00006991"/>
    </source>
</evidence>
<dbReference type="OrthoDB" id="6077919at2759"/>
<feature type="domain" description="C2H2-type" evidence="13">
    <location>
        <begin position="337"/>
        <end position="365"/>
    </location>
</feature>